<evidence type="ECO:0000256" key="5">
    <source>
        <dbReference type="ARBA" id="ARBA00023002"/>
    </source>
</evidence>
<dbReference type="Gene3D" id="3.50.50.60">
    <property type="entry name" value="FAD/NAD(P)-binding domain"/>
    <property type="match status" value="1"/>
</dbReference>
<proteinExistence type="inferred from homology"/>
<feature type="domain" description="Phenol hydroxylase-like C-terminal dimerisation" evidence="7">
    <location>
        <begin position="441"/>
        <end position="624"/>
    </location>
</feature>
<dbReference type="InterPro" id="IPR036249">
    <property type="entry name" value="Thioredoxin-like_sf"/>
</dbReference>
<evidence type="ECO:0000256" key="1">
    <source>
        <dbReference type="ARBA" id="ARBA00001974"/>
    </source>
</evidence>
<comment type="cofactor">
    <cofactor evidence="1">
        <name>FAD</name>
        <dbReference type="ChEBI" id="CHEBI:57692"/>
    </cofactor>
</comment>
<dbReference type="PANTHER" id="PTHR43004">
    <property type="entry name" value="TRK SYSTEM POTASSIUM UPTAKE PROTEIN"/>
    <property type="match status" value="1"/>
</dbReference>
<comment type="caution">
    <text evidence="8">The sequence shown here is derived from an EMBL/GenBank/DDBJ whole genome shotgun (WGS) entry which is preliminary data.</text>
</comment>
<dbReference type="EMBL" id="VLTK01000017">
    <property type="protein sequence ID" value="TSI12457.1"/>
    <property type="molecule type" value="Genomic_DNA"/>
</dbReference>
<keyword evidence="3" id="KW-0285">Flavoprotein</keyword>
<accession>A0A556C4T0</accession>
<name>A0A556C4T0_BREAU</name>
<evidence type="ECO:0000313" key="8">
    <source>
        <dbReference type="EMBL" id="TSI12457.1"/>
    </source>
</evidence>
<dbReference type="SUPFAM" id="SSF51905">
    <property type="entry name" value="FAD/NAD(P)-binding domain"/>
    <property type="match status" value="1"/>
</dbReference>
<dbReference type="CDD" id="cd02979">
    <property type="entry name" value="PHOX_C"/>
    <property type="match status" value="1"/>
</dbReference>
<evidence type="ECO:0000256" key="2">
    <source>
        <dbReference type="ARBA" id="ARBA00007801"/>
    </source>
</evidence>
<gene>
    <name evidence="8" type="ORF">FO013_20205</name>
</gene>
<evidence type="ECO:0000313" key="9">
    <source>
        <dbReference type="Proteomes" id="UP000316406"/>
    </source>
</evidence>
<organism evidence="8 9">
    <name type="scientific">Brevibacterium aurantiacum</name>
    <dbReference type="NCBI Taxonomy" id="273384"/>
    <lineage>
        <taxon>Bacteria</taxon>
        <taxon>Bacillati</taxon>
        <taxon>Actinomycetota</taxon>
        <taxon>Actinomycetes</taxon>
        <taxon>Micrococcales</taxon>
        <taxon>Brevibacteriaceae</taxon>
        <taxon>Brevibacterium</taxon>
    </lineage>
</organism>
<evidence type="ECO:0000259" key="7">
    <source>
        <dbReference type="Pfam" id="PF07976"/>
    </source>
</evidence>
<dbReference type="GO" id="GO:0016709">
    <property type="term" value="F:oxidoreductase activity, acting on paired donors, with incorporation or reduction of molecular oxygen, NAD(P)H as one donor, and incorporation of one atom of oxygen"/>
    <property type="evidence" value="ECO:0007669"/>
    <property type="project" value="UniProtKB-ARBA"/>
</dbReference>
<reference evidence="8 9" key="1">
    <citation type="submission" date="2019-07" db="EMBL/GenBank/DDBJ databases">
        <title>Draft genome sequence of Brevibacterium aurantiacum XU54 isolated from Xinjiang China.</title>
        <authorList>
            <person name="Xu X."/>
        </authorList>
    </citation>
    <scope>NUCLEOTIDE SEQUENCE [LARGE SCALE GENOMIC DNA]</scope>
    <source>
        <strain evidence="8 9">XU54</strain>
    </source>
</reference>
<dbReference type="Gene3D" id="3.30.9.10">
    <property type="entry name" value="D-Amino Acid Oxidase, subunit A, domain 2"/>
    <property type="match status" value="1"/>
</dbReference>
<evidence type="ECO:0000256" key="4">
    <source>
        <dbReference type="ARBA" id="ARBA00022827"/>
    </source>
</evidence>
<dbReference type="NCBIfam" id="NF006144">
    <property type="entry name" value="PRK08294.1"/>
    <property type="match status" value="1"/>
</dbReference>
<protein>
    <submittedName>
        <fullName evidence="8">3-hydroxybenzoate 4-monooxygenase</fullName>
    </submittedName>
</protein>
<dbReference type="Pfam" id="PF01494">
    <property type="entry name" value="FAD_binding_3"/>
    <property type="match status" value="1"/>
</dbReference>
<dbReference type="InterPro" id="IPR012941">
    <property type="entry name" value="Phe_hydrox_C_dim_dom"/>
</dbReference>
<dbReference type="Proteomes" id="UP000316406">
    <property type="component" value="Unassembled WGS sequence"/>
</dbReference>
<dbReference type="PRINTS" id="PR00420">
    <property type="entry name" value="RNGMNOXGNASE"/>
</dbReference>
<keyword evidence="4" id="KW-0274">FAD</keyword>
<comment type="similarity">
    <text evidence="2">Belongs to the PheA/TfdB FAD monooxygenase family.</text>
</comment>
<dbReference type="PANTHER" id="PTHR43004:SF19">
    <property type="entry name" value="BINDING MONOOXYGENASE, PUTATIVE (JCVI)-RELATED"/>
    <property type="match status" value="1"/>
</dbReference>
<dbReference type="GO" id="GO:0071949">
    <property type="term" value="F:FAD binding"/>
    <property type="evidence" value="ECO:0007669"/>
    <property type="project" value="InterPro"/>
</dbReference>
<dbReference type="OrthoDB" id="4246007at2"/>
<dbReference type="InterPro" id="IPR002938">
    <property type="entry name" value="FAD-bd"/>
</dbReference>
<dbReference type="SUPFAM" id="SSF54373">
    <property type="entry name" value="FAD-linked reductases, C-terminal domain"/>
    <property type="match status" value="1"/>
</dbReference>
<keyword evidence="9" id="KW-1185">Reference proteome</keyword>
<evidence type="ECO:0000259" key="6">
    <source>
        <dbReference type="Pfam" id="PF01494"/>
    </source>
</evidence>
<evidence type="ECO:0000256" key="3">
    <source>
        <dbReference type="ARBA" id="ARBA00022630"/>
    </source>
</evidence>
<sequence>MQFYRDGFYPGDPTVRRATTVSSADGNERDEVDVLIVGSGPAGNLLAAHLSQFSDINTRIVERRSGRMELGQADGIACRTVETFEAFGLARRLTDEAYWVNETTFWRPSAEHPQNIIRTGRVQDVEDGLSEFPHVIVNQARIHDYLLDFMERSPTRLVPDYGLEFVSLTVDHGSAHPVIAQVRDVESGEHHTVRAKYLVGTDGARSGVRKAIGRQLRGDTAGHAWGVMDILADTDFPDIRLKSAIQSAGAGSILLIPREGGYLVRLYVDLGPIDETNRQEVRQHTADQIVEIANHVLHPYTIAVRETVWWSIYEVGQRLTDGFDDVAGRGSDPRVFIAGDACHTHSAKAGQGMNVSMQDALNLGWKLSTVLRGLSDSSLLETYSQERQPVAQQLIDFDREWSAMMAAGPKDSDDPNGSGVDPDELKDYFVQAGRYTAGLGVQYPASRLTGSGSNQSLATGFEVGTRFHSFPVMRIADALKMELGHVHRADGRFRLYMFADVSERSFLALCDWLAQNPESPIVRHTPRGWDVDGVIDVRGISQRPHREIEPGELPVLLRPHTGRYGLVDQEKAFSGVSSDGDIFTGRDINRDTGAVVIVRPDQYVAEVLPLEDRETIGAYFAGILQ</sequence>
<keyword evidence="5" id="KW-0560">Oxidoreductase</keyword>
<dbReference type="InterPro" id="IPR050641">
    <property type="entry name" value="RIFMO-like"/>
</dbReference>
<dbReference type="Gene3D" id="3.40.30.20">
    <property type="match status" value="1"/>
</dbReference>
<dbReference type="InterPro" id="IPR036188">
    <property type="entry name" value="FAD/NAD-bd_sf"/>
</dbReference>
<dbReference type="SUPFAM" id="SSF52833">
    <property type="entry name" value="Thioredoxin-like"/>
    <property type="match status" value="1"/>
</dbReference>
<keyword evidence="8" id="KW-0503">Monooxygenase</keyword>
<dbReference type="AlphaFoldDB" id="A0A556C4T0"/>
<dbReference type="RefSeq" id="WP_143924360.1">
    <property type="nucleotide sequence ID" value="NZ_VLTK01000017.1"/>
</dbReference>
<feature type="domain" description="FAD-binding" evidence="6">
    <location>
        <begin position="31"/>
        <end position="397"/>
    </location>
</feature>
<dbReference type="InterPro" id="IPR038220">
    <property type="entry name" value="PHOX_C_sf"/>
</dbReference>
<dbReference type="Pfam" id="PF07976">
    <property type="entry name" value="Phe_hydrox_dim"/>
    <property type="match status" value="1"/>
</dbReference>